<evidence type="ECO:0000313" key="3">
    <source>
        <dbReference type="Proteomes" id="UP000769528"/>
    </source>
</evidence>
<keyword evidence="3" id="KW-1185">Reference proteome</keyword>
<feature type="region of interest" description="Disordered" evidence="1">
    <location>
        <begin position="1"/>
        <end position="73"/>
    </location>
</feature>
<sequence>MLDSPGSETIEAPDAADADVWDEESESEVAGFVGEPDDNPEVSEALIPFPEADVSLEVPVEDSVEELEELEKP</sequence>
<dbReference type="Proteomes" id="UP000769528">
    <property type="component" value="Unassembled WGS sequence"/>
</dbReference>
<evidence type="ECO:0000256" key="1">
    <source>
        <dbReference type="SAM" id="MobiDB-lite"/>
    </source>
</evidence>
<accession>A0A9P8PL89</accession>
<name>A0A9P8PL89_9ASCO</name>
<organism evidence="2 3">
    <name type="scientific">Wickerhamomyces mucosus</name>
    <dbReference type="NCBI Taxonomy" id="1378264"/>
    <lineage>
        <taxon>Eukaryota</taxon>
        <taxon>Fungi</taxon>
        <taxon>Dikarya</taxon>
        <taxon>Ascomycota</taxon>
        <taxon>Saccharomycotina</taxon>
        <taxon>Saccharomycetes</taxon>
        <taxon>Phaffomycetales</taxon>
        <taxon>Wickerhamomycetaceae</taxon>
        <taxon>Wickerhamomyces</taxon>
    </lineage>
</organism>
<comment type="caution">
    <text evidence="2">The sequence shown here is derived from an EMBL/GenBank/DDBJ whole genome shotgun (WGS) entry which is preliminary data.</text>
</comment>
<proteinExistence type="predicted"/>
<dbReference type="EMBL" id="JAEUBF010001024">
    <property type="protein sequence ID" value="KAH3673334.1"/>
    <property type="molecule type" value="Genomic_DNA"/>
</dbReference>
<protein>
    <submittedName>
        <fullName evidence="2">Uncharacterized protein</fullName>
    </submittedName>
</protein>
<reference evidence="2" key="2">
    <citation type="submission" date="2021-01" db="EMBL/GenBank/DDBJ databases">
        <authorList>
            <person name="Schikora-Tamarit M.A."/>
        </authorList>
    </citation>
    <scope>NUCLEOTIDE SEQUENCE</scope>
    <source>
        <strain evidence="2">CBS6341</strain>
    </source>
</reference>
<dbReference type="AlphaFoldDB" id="A0A9P8PL89"/>
<gene>
    <name evidence="2" type="ORF">WICMUC_003714</name>
</gene>
<evidence type="ECO:0000313" key="2">
    <source>
        <dbReference type="EMBL" id="KAH3673334.1"/>
    </source>
</evidence>
<feature type="compositionally biased region" description="Acidic residues" evidence="1">
    <location>
        <begin position="14"/>
        <end position="27"/>
    </location>
</feature>
<reference evidence="2" key="1">
    <citation type="journal article" date="2021" name="Open Biol.">
        <title>Shared evolutionary footprints suggest mitochondrial oxidative damage underlies multiple complex I losses in fungi.</title>
        <authorList>
            <person name="Schikora-Tamarit M.A."/>
            <person name="Marcet-Houben M."/>
            <person name="Nosek J."/>
            <person name="Gabaldon T."/>
        </authorList>
    </citation>
    <scope>NUCLEOTIDE SEQUENCE</scope>
    <source>
        <strain evidence="2">CBS6341</strain>
    </source>
</reference>
<feature type="non-terminal residue" evidence="2">
    <location>
        <position position="73"/>
    </location>
</feature>
<feature type="compositionally biased region" description="Acidic residues" evidence="1">
    <location>
        <begin position="59"/>
        <end position="73"/>
    </location>
</feature>